<dbReference type="Proteomes" id="UP000533476">
    <property type="component" value="Unassembled WGS sequence"/>
</dbReference>
<evidence type="ECO:0000256" key="1">
    <source>
        <dbReference type="ARBA" id="ARBA00022723"/>
    </source>
</evidence>
<dbReference type="Gene3D" id="3.40.50.150">
    <property type="entry name" value="Vaccinia Virus protein VP39"/>
    <property type="match status" value="1"/>
</dbReference>
<keyword evidence="5" id="KW-0489">Methyltransferase</keyword>
<dbReference type="EMBL" id="JABBVZ010000090">
    <property type="protein sequence ID" value="NMP24189.1"/>
    <property type="molecule type" value="Genomic_DNA"/>
</dbReference>
<proteinExistence type="predicted"/>
<dbReference type="GO" id="GO:0032259">
    <property type="term" value="P:methylation"/>
    <property type="evidence" value="ECO:0007669"/>
    <property type="project" value="UniProtKB-KW"/>
</dbReference>
<dbReference type="InterPro" id="IPR015324">
    <property type="entry name" value="Ribosomal_Rsm22-like"/>
</dbReference>
<evidence type="ECO:0000313" key="5">
    <source>
        <dbReference type="EMBL" id="NMP24189.1"/>
    </source>
</evidence>
<evidence type="ECO:0000256" key="3">
    <source>
        <dbReference type="ARBA" id="ARBA00023004"/>
    </source>
</evidence>
<protein>
    <submittedName>
        <fullName evidence="5">rRNA methyltransferase</fullName>
    </submittedName>
</protein>
<evidence type="ECO:0000256" key="4">
    <source>
        <dbReference type="ARBA" id="ARBA00023014"/>
    </source>
</evidence>
<dbReference type="PANTHER" id="PTHR13184">
    <property type="entry name" value="37S RIBOSOMAL PROTEIN S22"/>
    <property type="match status" value="1"/>
</dbReference>
<dbReference type="SUPFAM" id="SSF53335">
    <property type="entry name" value="S-adenosyl-L-methionine-dependent methyltransferases"/>
    <property type="match status" value="1"/>
</dbReference>
<reference evidence="5 6" key="1">
    <citation type="submission" date="2020-04" db="EMBL/GenBank/DDBJ databases">
        <authorList>
            <person name="Zhang R."/>
            <person name="Schippers A."/>
        </authorList>
    </citation>
    <scope>NUCLEOTIDE SEQUENCE [LARGE SCALE GENOMIC DNA]</scope>
    <source>
        <strain evidence="5 6">DSM 109850</strain>
    </source>
</reference>
<dbReference type="GO" id="GO:0046872">
    <property type="term" value="F:metal ion binding"/>
    <property type="evidence" value="ECO:0007669"/>
    <property type="project" value="UniProtKB-KW"/>
</dbReference>
<keyword evidence="5" id="KW-0808">Transferase</keyword>
<keyword evidence="1" id="KW-0479">Metal-binding</keyword>
<name>A0A7Y0L938_9FIRM</name>
<dbReference type="AlphaFoldDB" id="A0A7Y0L938"/>
<dbReference type="GO" id="GO:0008168">
    <property type="term" value="F:methyltransferase activity"/>
    <property type="evidence" value="ECO:0007669"/>
    <property type="project" value="UniProtKB-KW"/>
</dbReference>
<dbReference type="RefSeq" id="WP_169102079.1">
    <property type="nucleotide sequence ID" value="NZ_JABBVZ010000090.1"/>
</dbReference>
<sequence length="322" mass="35482">MDIPFTLQEAINATLAEHASSLAQHSQALSDRYRQGRGSQGLNQREALAYAAARLPATYGAATAALIALRQVMPSLSPHTLLDVGTGPGTLLFAVTRVFPSVEEPIALEPEPAMRAMARELLINAHHPWANRVRWLDQPLSNVVLPKSDLVTASYVLNELPDAQANTAALALWQAANEALVIIEPGTPEAFERLRAIRATLIEHGARVAAPCPHEGQCPMAGGDWCHFAERIPRTQLHRRLKGGSAPYEDEKYAYLALVHDTAGDRHARILRHPRIEPGRIALTLCTPHGLRQESITKRNRERFRRARKASWGSVWPSEHAP</sequence>
<gene>
    <name evidence="5" type="ORF">HIJ39_17800</name>
</gene>
<dbReference type="PANTHER" id="PTHR13184:SF5">
    <property type="entry name" value="METHYLTRANSFERASE-LIKE PROTEIN 17, MITOCHONDRIAL"/>
    <property type="match status" value="1"/>
</dbReference>
<keyword evidence="4" id="KW-0411">Iron-sulfur</keyword>
<dbReference type="GO" id="GO:0051536">
    <property type="term" value="F:iron-sulfur cluster binding"/>
    <property type="evidence" value="ECO:0007669"/>
    <property type="project" value="UniProtKB-KW"/>
</dbReference>
<evidence type="ECO:0000313" key="6">
    <source>
        <dbReference type="Proteomes" id="UP000533476"/>
    </source>
</evidence>
<dbReference type="InterPro" id="IPR052571">
    <property type="entry name" value="Mt_RNA_Methyltransferase"/>
</dbReference>
<keyword evidence="6" id="KW-1185">Reference proteome</keyword>
<keyword evidence="2" id="KW-0809">Transit peptide</keyword>
<dbReference type="GO" id="GO:0015935">
    <property type="term" value="C:small ribosomal subunit"/>
    <property type="evidence" value="ECO:0007669"/>
    <property type="project" value="TreeGrafter"/>
</dbReference>
<dbReference type="InterPro" id="IPR029063">
    <property type="entry name" value="SAM-dependent_MTases_sf"/>
</dbReference>
<organism evidence="5 6">
    <name type="scientific">Sulfobacillus harzensis</name>
    <dbReference type="NCBI Taxonomy" id="2729629"/>
    <lineage>
        <taxon>Bacteria</taxon>
        <taxon>Bacillati</taxon>
        <taxon>Bacillota</taxon>
        <taxon>Clostridia</taxon>
        <taxon>Eubacteriales</taxon>
        <taxon>Clostridiales Family XVII. Incertae Sedis</taxon>
        <taxon>Sulfobacillus</taxon>
    </lineage>
</organism>
<dbReference type="Pfam" id="PF09243">
    <property type="entry name" value="Rsm22"/>
    <property type="match status" value="1"/>
</dbReference>
<keyword evidence="3" id="KW-0408">Iron</keyword>
<dbReference type="GO" id="GO:0003735">
    <property type="term" value="F:structural constituent of ribosome"/>
    <property type="evidence" value="ECO:0007669"/>
    <property type="project" value="TreeGrafter"/>
</dbReference>
<dbReference type="GO" id="GO:0006412">
    <property type="term" value="P:translation"/>
    <property type="evidence" value="ECO:0007669"/>
    <property type="project" value="InterPro"/>
</dbReference>
<evidence type="ECO:0000256" key="2">
    <source>
        <dbReference type="ARBA" id="ARBA00022946"/>
    </source>
</evidence>
<accession>A0A7Y0L938</accession>
<comment type="caution">
    <text evidence="5">The sequence shown here is derived from an EMBL/GenBank/DDBJ whole genome shotgun (WGS) entry which is preliminary data.</text>
</comment>